<dbReference type="Gene3D" id="3.40.50.1820">
    <property type="entry name" value="alpha/beta hydrolase"/>
    <property type="match status" value="1"/>
</dbReference>
<dbReference type="AlphaFoldDB" id="A0A0D3JXH2"/>
<evidence type="ECO:0008006" key="4">
    <source>
        <dbReference type="Google" id="ProtNLM"/>
    </source>
</evidence>
<dbReference type="PaxDb" id="2903-EOD28207"/>
<protein>
    <recommendedName>
        <fullName evidence="4">Serine carboxypeptidase</fullName>
    </recommendedName>
</protein>
<dbReference type="eggNOG" id="KOG1282">
    <property type="taxonomic scope" value="Eukaryota"/>
</dbReference>
<dbReference type="KEGG" id="ehx:EMIHUDRAFT_73108"/>
<evidence type="ECO:0000256" key="1">
    <source>
        <dbReference type="ARBA" id="ARBA00009431"/>
    </source>
</evidence>
<reference evidence="3" key="1">
    <citation type="journal article" date="2013" name="Nature">
        <title>Pan genome of the phytoplankton Emiliania underpins its global distribution.</title>
        <authorList>
            <person name="Read B.A."/>
            <person name="Kegel J."/>
            <person name="Klute M.J."/>
            <person name="Kuo A."/>
            <person name="Lefebvre S.C."/>
            <person name="Maumus F."/>
            <person name="Mayer C."/>
            <person name="Miller J."/>
            <person name="Monier A."/>
            <person name="Salamov A."/>
            <person name="Young J."/>
            <person name="Aguilar M."/>
            <person name="Claverie J.M."/>
            <person name="Frickenhaus S."/>
            <person name="Gonzalez K."/>
            <person name="Herman E.K."/>
            <person name="Lin Y.C."/>
            <person name="Napier J."/>
            <person name="Ogata H."/>
            <person name="Sarno A.F."/>
            <person name="Shmutz J."/>
            <person name="Schroeder D."/>
            <person name="de Vargas C."/>
            <person name="Verret F."/>
            <person name="von Dassow P."/>
            <person name="Valentin K."/>
            <person name="Van de Peer Y."/>
            <person name="Wheeler G."/>
            <person name="Dacks J.B."/>
            <person name="Delwiche C.F."/>
            <person name="Dyhrman S.T."/>
            <person name="Glockner G."/>
            <person name="John U."/>
            <person name="Richards T."/>
            <person name="Worden A.Z."/>
            <person name="Zhang X."/>
            <person name="Grigoriev I.V."/>
            <person name="Allen A.E."/>
            <person name="Bidle K."/>
            <person name="Borodovsky M."/>
            <person name="Bowler C."/>
            <person name="Brownlee C."/>
            <person name="Cock J.M."/>
            <person name="Elias M."/>
            <person name="Gladyshev V.N."/>
            <person name="Groth M."/>
            <person name="Guda C."/>
            <person name="Hadaegh A."/>
            <person name="Iglesias-Rodriguez M.D."/>
            <person name="Jenkins J."/>
            <person name="Jones B.M."/>
            <person name="Lawson T."/>
            <person name="Leese F."/>
            <person name="Lindquist E."/>
            <person name="Lobanov A."/>
            <person name="Lomsadze A."/>
            <person name="Malik S.B."/>
            <person name="Marsh M.E."/>
            <person name="Mackinder L."/>
            <person name="Mock T."/>
            <person name="Mueller-Roeber B."/>
            <person name="Pagarete A."/>
            <person name="Parker M."/>
            <person name="Probert I."/>
            <person name="Quesneville H."/>
            <person name="Raines C."/>
            <person name="Rensing S.A."/>
            <person name="Riano-Pachon D.M."/>
            <person name="Richier S."/>
            <person name="Rokitta S."/>
            <person name="Shiraiwa Y."/>
            <person name="Soanes D.M."/>
            <person name="van der Giezen M."/>
            <person name="Wahlund T.M."/>
            <person name="Williams B."/>
            <person name="Wilson W."/>
            <person name="Wolfe G."/>
            <person name="Wurch L.L."/>
        </authorList>
    </citation>
    <scope>NUCLEOTIDE SEQUENCE</scope>
</reference>
<proteinExistence type="inferred from homology"/>
<dbReference type="STRING" id="2903.R1CZL0"/>
<dbReference type="Pfam" id="PF00450">
    <property type="entry name" value="Peptidase_S10"/>
    <property type="match status" value="1"/>
</dbReference>
<dbReference type="SUPFAM" id="SSF53474">
    <property type="entry name" value="alpha/beta-Hydrolases"/>
    <property type="match status" value="1"/>
</dbReference>
<dbReference type="HOGENOM" id="CLU_008523_13_0_1"/>
<dbReference type="InterPro" id="IPR029058">
    <property type="entry name" value="AB_hydrolase_fold"/>
</dbReference>
<dbReference type="GO" id="GO:0004185">
    <property type="term" value="F:serine-type carboxypeptidase activity"/>
    <property type="evidence" value="ECO:0007669"/>
    <property type="project" value="InterPro"/>
</dbReference>
<dbReference type="RefSeq" id="XP_005780636.1">
    <property type="nucleotide sequence ID" value="XM_005780579.1"/>
</dbReference>
<sequence length="473" mass="51510">MTLAVTPSDFLIASLPGLSPPPTFKQYAGLLPIGDAAGTELYFWFVESARSPAKDPLVFWTNGGPGASSVAFGFWTEHGPFRLSNSSGIVRPVPYNHSWNRIANVLYVEMPSGVGYSHSRNANKYRNVTDAAAAADTYTFLQRWLDVFSGYKGHPFYPAPPLKTGASATAGHYVPTIAKAILDGGGPLLAQTKGFLIGNPGINSDWYYNVNEYAFVTYMWSHGLIPSPAYTAARDACGWGSFLTDCRQDATHPSPACRAATSAALKYVPSPLDPYDVLAPTCARTAADAAAADASVVRDQPFLRRLRETHGADSTPRYDPCLSDLTPAYMNRADVRAAVHAPPASLHERPWPTTPPGWHYNQGVAGEKADIARLFPDFFARAPHWRLAVVSGTADSAVPFLGTERWMECLGLPVEDDWRPWHLDRDVAGMVKRWAPDLSLVTVKGCGHTIPYSCPEKGLAFLANYLNRSRGCE</sequence>
<keyword evidence="3" id="KW-1185">Reference proteome</keyword>
<accession>A0A0D3JXH2</accession>
<dbReference type="Gene3D" id="3.40.50.11320">
    <property type="match status" value="1"/>
</dbReference>
<comment type="similarity">
    <text evidence="1">Belongs to the peptidase S10 family.</text>
</comment>
<evidence type="ECO:0000313" key="2">
    <source>
        <dbReference type="EnsemblProtists" id="EOD28207"/>
    </source>
</evidence>
<dbReference type="GO" id="GO:0006508">
    <property type="term" value="P:proteolysis"/>
    <property type="evidence" value="ECO:0007669"/>
    <property type="project" value="InterPro"/>
</dbReference>
<dbReference type="PANTHER" id="PTHR11802:SF201">
    <property type="entry name" value="CARBOXYPEPTIDASE"/>
    <property type="match status" value="1"/>
</dbReference>
<dbReference type="Proteomes" id="UP000013827">
    <property type="component" value="Unassembled WGS sequence"/>
</dbReference>
<name>A0A0D3JXH2_EMIH1</name>
<dbReference type="EnsemblProtists" id="EOD28207">
    <property type="protein sequence ID" value="EOD28207"/>
    <property type="gene ID" value="EMIHUDRAFT_73108"/>
</dbReference>
<dbReference type="InterPro" id="IPR001563">
    <property type="entry name" value="Peptidase_S10"/>
</dbReference>
<reference evidence="2" key="2">
    <citation type="submission" date="2024-10" db="UniProtKB">
        <authorList>
            <consortium name="EnsemblProtists"/>
        </authorList>
    </citation>
    <scope>IDENTIFICATION</scope>
</reference>
<evidence type="ECO:0000313" key="3">
    <source>
        <dbReference type="Proteomes" id="UP000013827"/>
    </source>
</evidence>
<dbReference type="PRINTS" id="PR00724">
    <property type="entry name" value="CRBOXYPTASEC"/>
</dbReference>
<dbReference type="PANTHER" id="PTHR11802">
    <property type="entry name" value="SERINE PROTEASE FAMILY S10 SERINE CARBOXYPEPTIDASE"/>
    <property type="match status" value="1"/>
</dbReference>
<dbReference type="OMA" id="NYTHDAG"/>
<dbReference type="GeneID" id="17273752"/>
<organism evidence="2 3">
    <name type="scientific">Emiliania huxleyi (strain CCMP1516)</name>
    <dbReference type="NCBI Taxonomy" id="280463"/>
    <lineage>
        <taxon>Eukaryota</taxon>
        <taxon>Haptista</taxon>
        <taxon>Haptophyta</taxon>
        <taxon>Prymnesiophyceae</taxon>
        <taxon>Isochrysidales</taxon>
        <taxon>Noelaerhabdaceae</taxon>
        <taxon>Emiliania</taxon>
    </lineage>
</organism>
<dbReference type="Gene3D" id="6.10.250.940">
    <property type="match status" value="1"/>
</dbReference>